<protein>
    <submittedName>
        <fullName evidence="2">N-acetyltransferase</fullName>
    </submittedName>
</protein>
<dbReference type="RefSeq" id="WP_281755766.1">
    <property type="nucleotide sequence ID" value="NZ_BRVP01000021.1"/>
</dbReference>
<organism evidence="2 3">
    <name type="scientific">Neptunitalea chrysea</name>
    <dbReference type="NCBI Taxonomy" id="1647581"/>
    <lineage>
        <taxon>Bacteria</taxon>
        <taxon>Pseudomonadati</taxon>
        <taxon>Bacteroidota</taxon>
        <taxon>Flavobacteriia</taxon>
        <taxon>Flavobacteriales</taxon>
        <taxon>Flavobacteriaceae</taxon>
        <taxon>Neptunitalea</taxon>
    </lineage>
</organism>
<dbReference type="InterPro" id="IPR000182">
    <property type="entry name" value="GNAT_dom"/>
</dbReference>
<evidence type="ECO:0000313" key="2">
    <source>
        <dbReference type="EMBL" id="GLB53660.1"/>
    </source>
</evidence>
<dbReference type="PANTHER" id="PTHR43792:SF1">
    <property type="entry name" value="N-ACETYLTRANSFERASE DOMAIN-CONTAINING PROTEIN"/>
    <property type="match status" value="1"/>
</dbReference>
<dbReference type="AlphaFoldDB" id="A0A9W6EUL6"/>
<keyword evidence="3" id="KW-1185">Reference proteome</keyword>
<gene>
    <name evidence="2" type="ORF">NBRC110019_27010</name>
</gene>
<feature type="domain" description="N-acetyltransferase" evidence="1">
    <location>
        <begin position="12"/>
        <end position="174"/>
    </location>
</feature>
<dbReference type="Pfam" id="PF13302">
    <property type="entry name" value="Acetyltransf_3"/>
    <property type="match status" value="1"/>
</dbReference>
<sequence length="184" mass="21715">MKTKYLFTSERLGFRNWEKDDLDEFASLNADKEVMKHFPNILTIKETADFIDRLQNHYKQYGHNYFAVEVINTGEFIGFIGLAYQTYETNFTPNVDIGWRLKKNAWGNGYATEGAKRCLEFAFNTLHLDNVIATCTERNYKSEHVMKKIGMKKHGSFNHPRLKKFPDYERCLCYVIAKNEWDNQ</sequence>
<dbReference type="GO" id="GO:0016747">
    <property type="term" value="F:acyltransferase activity, transferring groups other than amino-acyl groups"/>
    <property type="evidence" value="ECO:0007669"/>
    <property type="project" value="InterPro"/>
</dbReference>
<dbReference type="PROSITE" id="PS51186">
    <property type="entry name" value="GNAT"/>
    <property type="match status" value="1"/>
</dbReference>
<evidence type="ECO:0000259" key="1">
    <source>
        <dbReference type="PROSITE" id="PS51186"/>
    </source>
</evidence>
<dbReference type="PANTHER" id="PTHR43792">
    <property type="entry name" value="GNAT FAMILY, PUTATIVE (AFU_ORTHOLOGUE AFUA_3G00765)-RELATED-RELATED"/>
    <property type="match status" value="1"/>
</dbReference>
<dbReference type="InterPro" id="IPR051531">
    <property type="entry name" value="N-acetyltransferase"/>
</dbReference>
<proteinExistence type="predicted"/>
<dbReference type="EMBL" id="BRVP01000021">
    <property type="protein sequence ID" value="GLB53660.1"/>
    <property type="molecule type" value="Genomic_DNA"/>
</dbReference>
<comment type="caution">
    <text evidence="2">The sequence shown here is derived from an EMBL/GenBank/DDBJ whole genome shotgun (WGS) entry which is preliminary data.</text>
</comment>
<dbReference type="Proteomes" id="UP001143545">
    <property type="component" value="Unassembled WGS sequence"/>
</dbReference>
<dbReference type="InterPro" id="IPR016181">
    <property type="entry name" value="Acyl_CoA_acyltransferase"/>
</dbReference>
<accession>A0A9W6EUL6</accession>
<reference evidence="2" key="1">
    <citation type="submission" date="2022-07" db="EMBL/GenBank/DDBJ databases">
        <title>Taxonomy of Novel Oxalotrophic and Methylotrophic Bacteria.</title>
        <authorList>
            <person name="Sahin N."/>
            <person name="Tani A."/>
        </authorList>
    </citation>
    <scope>NUCLEOTIDE SEQUENCE</scope>
    <source>
        <strain evidence="2">AM327</strain>
    </source>
</reference>
<name>A0A9W6EUL6_9FLAO</name>
<dbReference type="Gene3D" id="3.40.630.30">
    <property type="match status" value="1"/>
</dbReference>
<dbReference type="SUPFAM" id="SSF55729">
    <property type="entry name" value="Acyl-CoA N-acyltransferases (Nat)"/>
    <property type="match status" value="1"/>
</dbReference>
<evidence type="ECO:0000313" key="3">
    <source>
        <dbReference type="Proteomes" id="UP001143545"/>
    </source>
</evidence>